<dbReference type="STRING" id="212818.A0A0D1ZHS7"/>
<dbReference type="HOGENOM" id="CLU_099918_0_0_1"/>
<evidence type="ECO:0000256" key="2">
    <source>
        <dbReference type="SAM" id="SignalP"/>
    </source>
</evidence>
<feature type="signal peptide" evidence="2">
    <location>
        <begin position="1"/>
        <end position="19"/>
    </location>
</feature>
<gene>
    <name evidence="3" type="ORF">PV10_04607</name>
</gene>
<dbReference type="VEuPathDB" id="FungiDB:PV10_04607"/>
<feature type="region of interest" description="Disordered" evidence="1">
    <location>
        <begin position="165"/>
        <end position="227"/>
    </location>
</feature>
<name>A0A0D1ZHS7_EXOME</name>
<reference evidence="3 4" key="1">
    <citation type="submission" date="2015-01" db="EMBL/GenBank/DDBJ databases">
        <title>The Genome Sequence of Exophiala mesophila CBS40295.</title>
        <authorList>
            <consortium name="The Broad Institute Genomics Platform"/>
            <person name="Cuomo C."/>
            <person name="de Hoog S."/>
            <person name="Gorbushina A."/>
            <person name="Stielow B."/>
            <person name="Teixiera M."/>
            <person name="Abouelleil A."/>
            <person name="Chapman S.B."/>
            <person name="Priest M."/>
            <person name="Young S.K."/>
            <person name="Wortman J."/>
            <person name="Nusbaum C."/>
            <person name="Birren B."/>
        </authorList>
    </citation>
    <scope>NUCLEOTIDE SEQUENCE [LARGE SCALE GENOMIC DNA]</scope>
    <source>
        <strain evidence="3 4">CBS 40295</strain>
    </source>
</reference>
<dbReference type="OrthoDB" id="4991875at2759"/>
<feature type="compositionally biased region" description="Low complexity" evidence="1">
    <location>
        <begin position="168"/>
        <end position="223"/>
    </location>
</feature>
<evidence type="ECO:0000313" key="3">
    <source>
        <dbReference type="EMBL" id="KIV93394.1"/>
    </source>
</evidence>
<dbReference type="Proteomes" id="UP000054302">
    <property type="component" value="Unassembled WGS sequence"/>
</dbReference>
<dbReference type="EMBL" id="KN847522">
    <property type="protein sequence ID" value="KIV93394.1"/>
    <property type="molecule type" value="Genomic_DNA"/>
</dbReference>
<dbReference type="GeneID" id="27322452"/>
<proteinExistence type="predicted"/>
<protein>
    <recommendedName>
        <fullName evidence="5">GPI anchored protein</fullName>
    </recommendedName>
</protein>
<dbReference type="OMA" id="CAETYIG"/>
<evidence type="ECO:0000256" key="1">
    <source>
        <dbReference type="SAM" id="MobiDB-lite"/>
    </source>
</evidence>
<dbReference type="PANTHER" id="PTHR40640">
    <property type="entry name" value="ANCHORED GLYCOPROTEIN, PUTATIVE (AFU_ORTHOLOGUE AFUA_8G04860)-RELATED"/>
    <property type="match status" value="1"/>
</dbReference>
<keyword evidence="2" id="KW-0732">Signal</keyword>
<evidence type="ECO:0000313" key="4">
    <source>
        <dbReference type="Proteomes" id="UP000054302"/>
    </source>
</evidence>
<dbReference type="AlphaFoldDB" id="A0A0D1ZHS7"/>
<feature type="chain" id="PRO_5002237680" description="GPI anchored protein" evidence="2">
    <location>
        <begin position="20"/>
        <end position="251"/>
    </location>
</feature>
<dbReference type="PANTHER" id="PTHR40640:SF1">
    <property type="entry name" value="ANCHORED GLYCOPROTEIN, PUTATIVE (AFU_ORTHOLOGUE AFUA_8G04860)-RELATED"/>
    <property type="match status" value="1"/>
</dbReference>
<dbReference type="RefSeq" id="XP_016224968.1">
    <property type="nucleotide sequence ID" value="XM_016369180.1"/>
</dbReference>
<evidence type="ECO:0008006" key="5">
    <source>
        <dbReference type="Google" id="ProtNLM"/>
    </source>
</evidence>
<accession>A0A0D1ZHS7</accession>
<keyword evidence="4" id="KW-1185">Reference proteome</keyword>
<organism evidence="3 4">
    <name type="scientific">Exophiala mesophila</name>
    <name type="common">Black yeast-like fungus</name>
    <dbReference type="NCBI Taxonomy" id="212818"/>
    <lineage>
        <taxon>Eukaryota</taxon>
        <taxon>Fungi</taxon>
        <taxon>Dikarya</taxon>
        <taxon>Ascomycota</taxon>
        <taxon>Pezizomycotina</taxon>
        <taxon>Eurotiomycetes</taxon>
        <taxon>Chaetothyriomycetidae</taxon>
        <taxon>Chaetothyriales</taxon>
        <taxon>Herpotrichiellaceae</taxon>
        <taxon>Exophiala</taxon>
    </lineage>
</organism>
<sequence>MAIMKNLMLVATLASVVVAQSSGVVDVFFPGADGQTFIGSVITSDASQTTLAVTCPTDTSGSSSDLDCGFDEPITVTVGPSTFHAEESFEGITAILECSLDGTTSAVCAETYIGPAYLIDADVNDLTASDATTDTSLITTSTSTSLTGTDVVFIPVTLVSDLEGPAETGAGATTSTASQTGTTASSSGSGTTATTGTTGTTSATSSSTGSATGADAAATTSSGNGAGRADGSMLTLSGFGAGLLGLAALIL</sequence>